<feature type="region of interest" description="Disordered" evidence="1">
    <location>
        <begin position="164"/>
        <end position="189"/>
    </location>
</feature>
<evidence type="ECO:0000313" key="3">
    <source>
        <dbReference type="Proteomes" id="UP001221757"/>
    </source>
</evidence>
<gene>
    <name evidence="2" type="ORF">B0H17DRAFT_1182595</name>
</gene>
<sequence length="189" mass="20760">ASAALLSAAAKLTIVDRHRVDGRHPHTRVENTPRTNALCAPRFGVAEIRRYTRGRARRGGWYKLLAPGISPKPYQPIALLSLRRFGSHSWSNPTDYAASTGFDQLDSTDHRSAFAVFKLLSAFDCTIGSSTSALAPPQARISRPQDHRRRAFVVCPSRSRGIYGVPRGNRSASPQGFGPRPLFNGRRPA</sequence>
<keyword evidence="3" id="KW-1185">Reference proteome</keyword>
<comment type="caution">
    <text evidence="2">The sequence shown here is derived from an EMBL/GenBank/DDBJ whole genome shotgun (WGS) entry which is preliminary data.</text>
</comment>
<dbReference type="Proteomes" id="UP001221757">
    <property type="component" value="Unassembled WGS sequence"/>
</dbReference>
<name>A0AAD7G8J7_MYCRO</name>
<evidence type="ECO:0000313" key="2">
    <source>
        <dbReference type="EMBL" id="KAJ7677366.1"/>
    </source>
</evidence>
<dbReference type="AlphaFoldDB" id="A0AAD7G8J7"/>
<reference evidence="2" key="1">
    <citation type="submission" date="2023-03" db="EMBL/GenBank/DDBJ databases">
        <title>Massive genome expansion in bonnet fungi (Mycena s.s.) driven by repeated elements and novel gene families across ecological guilds.</title>
        <authorList>
            <consortium name="Lawrence Berkeley National Laboratory"/>
            <person name="Harder C.B."/>
            <person name="Miyauchi S."/>
            <person name="Viragh M."/>
            <person name="Kuo A."/>
            <person name="Thoen E."/>
            <person name="Andreopoulos B."/>
            <person name="Lu D."/>
            <person name="Skrede I."/>
            <person name="Drula E."/>
            <person name="Henrissat B."/>
            <person name="Morin E."/>
            <person name="Kohler A."/>
            <person name="Barry K."/>
            <person name="LaButti K."/>
            <person name="Morin E."/>
            <person name="Salamov A."/>
            <person name="Lipzen A."/>
            <person name="Mereny Z."/>
            <person name="Hegedus B."/>
            <person name="Baldrian P."/>
            <person name="Stursova M."/>
            <person name="Weitz H."/>
            <person name="Taylor A."/>
            <person name="Grigoriev I.V."/>
            <person name="Nagy L.G."/>
            <person name="Martin F."/>
            <person name="Kauserud H."/>
        </authorList>
    </citation>
    <scope>NUCLEOTIDE SEQUENCE</scope>
    <source>
        <strain evidence="2">CBHHK067</strain>
    </source>
</reference>
<protein>
    <submittedName>
        <fullName evidence="2">Uncharacterized protein</fullName>
    </submittedName>
</protein>
<accession>A0AAD7G8J7</accession>
<proteinExistence type="predicted"/>
<feature type="non-terminal residue" evidence="2">
    <location>
        <position position="189"/>
    </location>
</feature>
<dbReference type="EMBL" id="JARKIE010000139">
    <property type="protein sequence ID" value="KAJ7677366.1"/>
    <property type="molecule type" value="Genomic_DNA"/>
</dbReference>
<organism evidence="2 3">
    <name type="scientific">Mycena rosella</name>
    <name type="common">Pink bonnet</name>
    <name type="synonym">Agaricus rosellus</name>
    <dbReference type="NCBI Taxonomy" id="1033263"/>
    <lineage>
        <taxon>Eukaryota</taxon>
        <taxon>Fungi</taxon>
        <taxon>Dikarya</taxon>
        <taxon>Basidiomycota</taxon>
        <taxon>Agaricomycotina</taxon>
        <taxon>Agaricomycetes</taxon>
        <taxon>Agaricomycetidae</taxon>
        <taxon>Agaricales</taxon>
        <taxon>Marasmiineae</taxon>
        <taxon>Mycenaceae</taxon>
        <taxon>Mycena</taxon>
    </lineage>
</organism>
<evidence type="ECO:0000256" key="1">
    <source>
        <dbReference type="SAM" id="MobiDB-lite"/>
    </source>
</evidence>